<protein>
    <recommendedName>
        <fullName evidence="3">Hydrolase</fullName>
    </recommendedName>
</protein>
<dbReference type="EMBL" id="AZEL01000056">
    <property type="protein sequence ID" value="KRL20669.1"/>
    <property type="molecule type" value="Genomic_DNA"/>
</dbReference>
<dbReference type="InterPro" id="IPR006379">
    <property type="entry name" value="HAD-SF_hydro_IIB"/>
</dbReference>
<dbReference type="Proteomes" id="UP000051311">
    <property type="component" value="Unassembled WGS sequence"/>
</dbReference>
<dbReference type="STRING" id="1423748.FC37_GL001910"/>
<dbReference type="RefSeq" id="WP_025006211.1">
    <property type="nucleotide sequence ID" value="NZ_AZEL01000056.1"/>
</dbReference>
<dbReference type="NCBIfam" id="TIGR01484">
    <property type="entry name" value="HAD-SF-IIB"/>
    <property type="match status" value="1"/>
</dbReference>
<dbReference type="Gene3D" id="3.40.50.1000">
    <property type="entry name" value="HAD superfamily/HAD-like"/>
    <property type="match status" value="1"/>
</dbReference>
<gene>
    <name evidence="1" type="ORF">FC37_GL001910</name>
</gene>
<dbReference type="SFLD" id="SFLDG01140">
    <property type="entry name" value="C2.B:_Phosphomannomutase_and_P"/>
    <property type="match status" value="1"/>
</dbReference>
<dbReference type="PROSITE" id="PS01229">
    <property type="entry name" value="COF_2"/>
    <property type="match status" value="1"/>
</dbReference>
<comment type="caution">
    <text evidence="1">The sequence shown here is derived from an EMBL/GenBank/DDBJ whole genome shotgun (WGS) entry which is preliminary data.</text>
</comment>
<dbReference type="CDD" id="cd07516">
    <property type="entry name" value="HAD_Pase"/>
    <property type="match status" value="1"/>
</dbReference>
<dbReference type="PANTHER" id="PTHR10000">
    <property type="entry name" value="PHOSPHOSERINE PHOSPHATASE"/>
    <property type="match status" value="1"/>
</dbReference>
<dbReference type="InterPro" id="IPR023214">
    <property type="entry name" value="HAD_sf"/>
</dbReference>
<dbReference type="GO" id="GO:0005829">
    <property type="term" value="C:cytosol"/>
    <property type="evidence" value="ECO:0007669"/>
    <property type="project" value="TreeGrafter"/>
</dbReference>
<dbReference type="eggNOG" id="COG0561">
    <property type="taxonomic scope" value="Bacteria"/>
</dbReference>
<dbReference type="Gene3D" id="3.30.1240.10">
    <property type="match status" value="1"/>
</dbReference>
<evidence type="ECO:0000313" key="1">
    <source>
        <dbReference type="EMBL" id="KRL20669.1"/>
    </source>
</evidence>
<reference evidence="1 2" key="1">
    <citation type="journal article" date="2015" name="Genome Announc.">
        <title>Expanding the biotechnology potential of lactobacilli through comparative genomics of 213 strains and associated genera.</title>
        <authorList>
            <person name="Sun Z."/>
            <person name="Harris H.M."/>
            <person name="McCann A."/>
            <person name="Guo C."/>
            <person name="Argimon S."/>
            <person name="Zhang W."/>
            <person name="Yang X."/>
            <person name="Jeffery I.B."/>
            <person name="Cooney J.C."/>
            <person name="Kagawa T.F."/>
            <person name="Liu W."/>
            <person name="Song Y."/>
            <person name="Salvetti E."/>
            <person name="Wrobel A."/>
            <person name="Rasinkangas P."/>
            <person name="Parkhill J."/>
            <person name="Rea M.C."/>
            <person name="O'Sullivan O."/>
            <person name="Ritari J."/>
            <person name="Douillard F.P."/>
            <person name="Paul Ross R."/>
            <person name="Yang R."/>
            <person name="Briner A.E."/>
            <person name="Felis G.E."/>
            <person name="de Vos W.M."/>
            <person name="Barrangou R."/>
            <person name="Klaenhammer T.R."/>
            <person name="Caufield P.W."/>
            <person name="Cui Y."/>
            <person name="Zhang H."/>
            <person name="O'Toole P.W."/>
        </authorList>
    </citation>
    <scope>NUCLEOTIDE SEQUENCE [LARGE SCALE GENOMIC DNA]</scope>
    <source>
        <strain evidence="1 2">DSM 10532</strain>
    </source>
</reference>
<dbReference type="OrthoDB" id="9790031at2"/>
<dbReference type="PANTHER" id="PTHR10000:SF8">
    <property type="entry name" value="HAD SUPERFAMILY HYDROLASE-LIKE, TYPE 3"/>
    <property type="match status" value="1"/>
</dbReference>
<sequence>MSAKLIFSDIDGTLINDELKVTPKTRDAIRQQIIKGNVFIPASARLPKGITTAVGQILKVFPMIAYNGALALDETGRALITRFFDAKKAAAICRYVDEQNNGSAWNIYSGYVWYCAKEKSPLVEHEEKIVDVKATPVTVDQIEQLQGVHKALIMGKPEELDRMQKELIKKFPDLSFVRSSKTLLEVVLKGVSKASAVAILAKEYRIPLKDCIALGDNYNDEEMLEEVGHPILMGNAPAELKEKIGLDHVTLDNNHDGIAEALAKFE</sequence>
<dbReference type="GO" id="GO:0016791">
    <property type="term" value="F:phosphatase activity"/>
    <property type="evidence" value="ECO:0007669"/>
    <property type="project" value="TreeGrafter"/>
</dbReference>
<organism evidence="1 2">
    <name type="scientific">Lactobacillus gallinarum DSM 10532 = JCM 2011</name>
    <dbReference type="NCBI Taxonomy" id="1423748"/>
    <lineage>
        <taxon>Bacteria</taxon>
        <taxon>Bacillati</taxon>
        <taxon>Bacillota</taxon>
        <taxon>Bacilli</taxon>
        <taxon>Lactobacillales</taxon>
        <taxon>Lactobacillaceae</taxon>
        <taxon>Lactobacillus</taxon>
    </lineage>
</organism>
<dbReference type="Pfam" id="PF08282">
    <property type="entry name" value="Hydrolase_3"/>
    <property type="match status" value="1"/>
</dbReference>
<evidence type="ECO:0000313" key="2">
    <source>
        <dbReference type="Proteomes" id="UP000051311"/>
    </source>
</evidence>
<dbReference type="NCBIfam" id="TIGR00099">
    <property type="entry name" value="Cof-subfamily"/>
    <property type="match status" value="1"/>
</dbReference>
<dbReference type="SFLD" id="SFLDS00003">
    <property type="entry name" value="Haloacid_Dehalogenase"/>
    <property type="match status" value="1"/>
</dbReference>
<dbReference type="AlphaFoldDB" id="A0A0R1NJU0"/>
<dbReference type="InterPro" id="IPR036412">
    <property type="entry name" value="HAD-like_sf"/>
</dbReference>
<dbReference type="GO" id="GO:0000287">
    <property type="term" value="F:magnesium ion binding"/>
    <property type="evidence" value="ECO:0007669"/>
    <property type="project" value="TreeGrafter"/>
</dbReference>
<dbReference type="SUPFAM" id="SSF56784">
    <property type="entry name" value="HAD-like"/>
    <property type="match status" value="1"/>
</dbReference>
<dbReference type="PATRIC" id="fig|1423748.3.peg.1984"/>
<name>A0A0R1NJU0_9LACO</name>
<accession>A0A0R1NJU0</accession>
<dbReference type="InterPro" id="IPR000150">
    <property type="entry name" value="Cof"/>
</dbReference>
<proteinExistence type="predicted"/>
<evidence type="ECO:0008006" key="3">
    <source>
        <dbReference type="Google" id="ProtNLM"/>
    </source>
</evidence>